<comment type="subcellular location">
    <subcellularLocation>
        <location evidence="1">Cell membrane</location>
    </subcellularLocation>
</comment>
<evidence type="ECO:0000256" key="7">
    <source>
        <dbReference type="ARBA" id="ARBA00023136"/>
    </source>
</evidence>
<dbReference type="EMBL" id="CP042266">
    <property type="protein sequence ID" value="QDY80294.1"/>
    <property type="molecule type" value="Genomic_DNA"/>
</dbReference>
<dbReference type="GO" id="GO:0005886">
    <property type="term" value="C:plasma membrane"/>
    <property type="evidence" value="ECO:0007669"/>
    <property type="project" value="UniProtKB-SubCell"/>
</dbReference>
<feature type="transmembrane region" description="Helical" evidence="8">
    <location>
        <begin position="48"/>
        <end position="64"/>
    </location>
</feature>
<evidence type="ECO:0000313" key="10">
    <source>
        <dbReference type="EMBL" id="QDY80294.1"/>
    </source>
</evidence>
<dbReference type="AlphaFoldDB" id="A0A5B8JIR7"/>
<keyword evidence="2" id="KW-1003">Cell membrane</keyword>
<protein>
    <recommendedName>
        <fullName evidence="9">Pycsar effector protein domain-containing protein</fullName>
    </recommendedName>
</protein>
<feature type="transmembrane region" description="Helical" evidence="8">
    <location>
        <begin position="76"/>
        <end position="96"/>
    </location>
</feature>
<dbReference type="GO" id="GO:0051607">
    <property type="term" value="P:defense response to virus"/>
    <property type="evidence" value="ECO:0007669"/>
    <property type="project" value="UniProtKB-KW"/>
</dbReference>
<evidence type="ECO:0000256" key="8">
    <source>
        <dbReference type="SAM" id="Phobius"/>
    </source>
</evidence>
<proteinExistence type="predicted"/>
<gene>
    <name evidence="10" type="ORF">FQU76_31520</name>
</gene>
<reference evidence="10 11" key="1">
    <citation type="submission" date="2019-07" db="EMBL/GenBank/DDBJ databases">
        <authorList>
            <person name="Zhu P."/>
        </authorList>
    </citation>
    <scope>NUCLEOTIDE SEQUENCE [LARGE SCALE GENOMIC DNA]</scope>
    <source>
        <strain evidence="10 11">SSL-25</strain>
    </source>
</reference>
<keyword evidence="7 8" id="KW-0472">Membrane</keyword>
<dbReference type="KEGG" id="sqz:FQU76_31520"/>
<evidence type="ECO:0000256" key="1">
    <source>
        <dbReference type="ARBA" id="ARBA00004236"/>
    </source>
</evidence>
<keyword evidence="11" id="KW-1185">Reference proteome</keyword>
<evidence type="ECO:0000256" key="3">
    <source>
        <dbReference type="ARBA" id="ARBA00022692"/>
    </source>
</evidence>
<keyword evidence="5 8" id="KW-1133">Transmembrane helix</keyword>
<sequence length="180" mass="19625">MMQALPSRTARLRTESECRAPDTDHVVILSRELIAQNYVEIGRADGKAAVLLATGGTLFGILLVRRPLDALWAVSLWWAAAITATGALVCLLLALAPRRGARAGERHGLLAYYEDVVRAETRADLRAGLRRNGSDPQPRLLRALRETSRIARAKNRCVRYAVVMLLQAITAAFPALALGC</sequence>
<evidence type="ECO:0000256" key="4">
    <source>
        <dbReference type="ARBA" id="ARBA00022741"/>
    </source>
</evidence>
<feature type="domain" description="Pycsar effector protein" evidence="9">
    <location>
        <begin position="31"/>
        <end position="178"/>
    </location>
</feature>
<name>A0A5B8JIR7_9ACTN</name>
<dbReference type="Proteomes" id="UP000320580">
    <property type="component" value="Chromosome"/>
</dbReference>
<evidence type="ECO:0000256" key="5">
    <source>
        <dbReference type="ARBA" id="ARBA00022989"/>
    </source>
</evidence>
<dbReference type="OrthoDB" id="4240240at2"/>
<dbReference type="Pfam" id="PF18967">
    <property type="entry name" value="PycTM"/>
    <property type="match status" value="1"/>
</dbReference>
<accession>A0A5B8JIR7</accession>
<dbReference type="InterPro" id="IPR043760">
    <property type="entry name" value="PycTM_dom"/>
</dbReference>
<keyword evidence="6" id="KW-0051">Antiviral defense</keyword>
<feature type="transmembrane region" description="Helical" evidence="8">
    <location>
        <begin position="157"/>
        <end position="178"/>
    </location>
</feature>
<keyword evidence="3 8" id="KW-0812">Transmembrane</keyword>
<keyword evidence="4" id="KW-0547">Nucleotide-binding</keyword>
<dbReference type="GO" id="GO:0000166">
    <property type="term" value="F:nucleotide binding"/>
    <property type="evidence" value="ECO:0007669"/>
    <property type="project" value="UniProtKB-KW"/>
</dbReference>
<organism evidence="10 11">
    <name type="scientific">Streptomyces qinzhouensis</name>
    <dbReference type="NCBI Taxonomy" id="2599401"/>
    <lineage>
        <taxon>Bacteria</taxon>
        <taxon>Bacillati</taxon>
        <taxon>Actinomycetota</taxon>
        <taxon>Actinomycetes</taxon>
        <taxon>Kitasatosporales</taxon>
        <taxon>Streptomycetaceae</taxon>
        <taxon>Streptomyces</taxon>
    </lineage>
</organism>
<evidence type="ECO:0000313" key="11">
    <source>
        <dbReference type="Proteomes" id="UP000320580"/>
    </source>
</evidence>
<evidence type="ECO:0000256" key="2">
    <source>
        <dbReference type="ARBA" id="ARBA00022475"/>
    </source>
</evidence>
<evidence type="ECO:0000259" key="9">
    <source>
        <dbReference type="Pfam" id="PF18967"/>
    </source>
</evidence>
<evidence type="ECO:0000256" key="6">
    <source>
        <dbReference type="ARBA" id="ARBA00023118"/>
    </source>
</evidence>